<dbReference type="Proteomes" id="UP000663856">
    <property type="component" value="Unassembled WGS sequence"/>
</dbReference>
<evidence type="ECO:0000313" key="3">
    <source>
        <dbReference type="Proteomes" id="UP000663856"/>
    </source>
</evidence>
<gene>
    <name evidence="2" type="ORF">OVN521_LOCUS34190</name>
    <name evidence="1" type="ORF">WKI299_LOCUS29555</name>
</gene>
<evidence type="ECO:0000313" key="1">
    <source>
        <dbReference type="EMBL" id="CAF2147269.1"/>
    </source>
</evidence>
<organism evidence="1 3">
    <name type="scientific">Rotaria magnacalcarata</name>
    <dbReference type="NCBI Taxonomy" id="392030"/>
    <lineage>
        <taxon>Eukaryota</taxon>
        <taxon>Metazoa</taxon>
        <taxon>Spiralia</taxon>
        <taxon>Gnathifera</taxon>
        <taxon>Rotifera</taxon>
        <taxon>Eurotatoria</taxon>
        <taxon>Bdelloidea</taxon>
        <taxon>Philodinida</taxon>
        <taxon>Philodinidae</taxon>
        <taxon>Rotaria</taxon>
    </lineage>
</organism>
<keyword evidence="4" id="KW-1185">Reference proteome</keyword>
<sequence>MLEAQHDTLATRDVTIPIQYWDIGIGI</sequence>
<reference evidence="1" key="1">
    <citation type="submission" date="2021-02" db="EMBL/GenBank/DDBJ databases">
        <authorList>
            <person name="Nowell W R."/>
        </authorList>
    </citation>
    <scope>NUCLEOTIDE SEQUENCE</scope>
</reference>
<protein>
    <submittedName>
        <fullName evidence="1">Uncharacterized protein</fullName>
    </submittedName>
</protein>
<evidence type="ECO:0000313" key="4">
    <source>
        <dbReference type="Proteomes" id="UP000663866"/>
    </source>
</evidence>
<evidence type="ECO:0000313" key="2">
    <source>
        <dbReference type="EMBL" id="CAF4389293.1"/>
    </source>
</evidence>
<proteinExistence type="predicted"/>
<comment type="caution">
    <text evidence="1">The sequence shown here is derived from an EMBL/GenBank/DDBJ whole genome shotgun (WGS) entry which is preliminary data.</text>
</comment>
<dbReference type="EMBL" id="CAJOBG010039701">
    <property type="protein sequence ID" value="CAF4389293.1"/>
    <property type="molecule type" value="Genomic_DNA"/>
</dbReference>
<name>A0A816XL79_9BILA</name>
<feature type="non-terminal residue" evidence="1">
    <location>
        <position position="27"/>
    </location>
</feature>
<accession>A0A816XL79</accession>
<dbReference type="EMBL" id="CAJNRF010013280">
    <property type="protein sequence ID" value="CAF2147269.1"/>
    <property type="molecule type" value="Genomic_DNA"/>
</dbReference>
<dbReference type="Proteomes" id="UP000663866">
    <property type="component" value="Unassembled WGS sequence"/>
</dbReference>
<dbReference type="AlphaFoldDB" id="A0A816XL79"/>